<dbReference type="PANTHER" id="PTHR43441:SF6">
    <property type="entry name" value="N-ACETYLTRANSFERASE DOMAIN-CONTAINING PROTEIN"/>
    <property type="match status" value="1"/>
</dbReference>
<proteinExistence type="predicted"/>
<sequence length="160" mass="17345">MLLRNDQVSLESITSSTARRILDRQERPGDRWHAEYPFADELAPLRSLASSPPTGSHFTMYVIRRPSDGLAVGGFGFFGPPDQEGTVELGYGLVPSARGRGLATAAVVLALEHARLWGARRAAADTEVTNSASRRVLTKSGLVETGHRGSLVLYERNLAD</sequence>
<dbReference type="Gene3D" id="3.40.630.30">
    <property type="match status" value="1"/>
</dbReference>
<dbReference type="Pfam" id="PF13302">
    <property type="entry name" value="Acetyltransf_3"/>
    <property type="match status" value="1"/>
</dbReference>
<dbReference type="CDD" id="cd04301">
    <property type="entry name" value="NAT_SF"/>
    <property type="match status" value="1"/>
</dbReference>
<keyword evidence="2" id="KW-0687">Ribonucleoprotein</keyword>
<dbReference type="AlphaFoldDB" id="D1BE79"/>
<dbReference type="Proteomes" id="UP000000322">
    <property type="component" value="Chromosome"/>
</dbReference>
<reference evidence="2 3" key="1">
    <citation type="journal article" date="2009" name="Stand. Genomic Sci.">
        <title>Complete genome sequence of Sanguibacter keddieii type strain (ST-74).</title>
        <authorList>
            <person name="Ivanova N."/>
            <person name="Sikorski J."/>
            <person name="Sims D."/>
            <person name="Brettin T."/>
            <person name="Detter J.C."/>
            <person name="Han C."/>
            <person name="Lapidus A."/>
            <person name="Copeland A."/>
            <person name="Glavina Del Rio T."/>
            <person name="Nolan M."/>
            <person name="Chen F."/>
            <person name="Lucas S."/>
            <person name="Tice H."/>
            <person name="Cheng J.F."/>
            <person name="Bruce D."/>
            <person name="Goodwin L."/>
            <person name="Pitluck S."/>
            <person name="Pati A."/>
            <person name="Mavromatis K."/>
            <person name="Chen A."/>
            <person name="Palaniappan K."/>
            <person name="D'haeseleer P."/>
            <person name="Chain P."/>
            <person name="Bristow J."/>
            <person name="Eisen J.A."/>
            <person name="Markowitz V."/>
            <person name="Hugenholtz P."/>
            <person name="Goker M."/>
            <person name="Pukall R."/>
            <person name="Klenk H.P."/>
            <person name="Kyrpides N.C."/>
        </authorList>
    </citation>
    <scope>NUCLEOTIDE SEQUENCE [LARGE SCALE GENOMIC DNA]</scope>
    <source>
        <strain evidence="3">ATCC 51767 / DSM 10542 / NCFB 3025 / ST-74</strain>
    </source>
</reference>
<dbReference type="PROSITE" id="PS51186">
    <property type="entry name" value="GNAT"/>
    <property type="match status" value="1"/>
</dbReference>
<dbReference type="InterPro" id="IPR000182">
    <property type="entry name" value="GNAT_dom"/>
</dbReference>
<dbReference type="SUPFAM" id="SSF55729">
    <property type="entry name" value="Acyl-CoA N-acyltransferases (Nat)"/>
    <property type="match status" value="1"/>
</dbReference>
<gene>
    <name evidence="2" type="ordered locus">Sked_12150</name>
</gene>
<organism evidence="2 3">
    <name type="scientific">Sanguibacter keddieii (strain ATCC 51767 / DSM 10542 / NCFB 3025 / ST-74)</name>
    <dbReference type="NCBI Taxonomy" id="446469"/>
    <lineage>
        <taxon>Bacteria</taxon>
        <taxon>Bacillati</taxon>
        <taxon>Actinomycetota</taxon>
        <taxon>Actinomycetes</taxon>
        <taxon>Micrococcales</taxon>
        <taxon>Sanguibacteraceae</taxon>
        <taxon>Sanguibacter</taxon>
    </lineage>
</organism>
<keyword evidence="2" id="KW-0689">Ribosomal protein</keyword>
<name>D1BE79_SANKS</name>
<accession>D1BE79</accession>
<dbReference type="InterPro" id="IPR016181">
    <property type="entry name" value="Acyl_CoA_acyltransferase"/>
</dbReference>
<evidence type="ECO:0000313" key="3">
    <source>
        <dbReference type="Proteomes" id="UP000000322"/>
    </source>
</evidence>
<dbReference type="KEGG" id="ske:Sked_12150"/>
<dbReference type="RefSeq" id="WP_012866226.1">
    <property type="nucleotide sequence ID" value="NC_013521.1"/>
</dbReference>
<evidence type="ECO:0000313" key="2">
    <source>
        <dbReference type="EMBL" id="ACZ21157.1"/>
    </source>
</evidence>
<dbReference type="PANTHER" id="PTHR43441">
    <property type="entry name" value="RIBOSOMAL-PROTEIN-SERINE ACETYLTRANSFERASE"/>
    <property type="match status" value="1"/>
</dbReference>
<dbReference type="GO" id="GO:0008999">
    <property type="term" value="F:protein-N-terminal-alanine acetyltransferase activity"/>
    <property type="evidence" value="ECO:0007669"/>
    <property type="project" value="TreeGrafter"/>
</dbReference>
<dbReference type="InterPro" id="IPR051908">
    <property type="entry name" value="Ribosomal_N-acetyltransferase"/>
</dbReference>
<dbReference type="EMBL" id="CP001819">
    <property type="protein sequence ID" value="ACZ21157.1"/>
    <property type="molecule type" value="Genomic_DNA"/>
</dbReference>
<dbReference type="HOGENOM" id="CLU_013985_28_2_11"/>
<dbReference type="eggNOG" id="COG1670">
    <property type="taxonomic scope" value="Bacteria"/>
</dbReference>
<dbReference type="GO" id="GO:0005840">
    <property type="term" value="C:ribosome"/>
    <property type="evidence" value="ECO:0007669"/>
    <property type="project" value="UniProtKB-KW"/>
</dbReference>
<dbReference type="OrthoDB" id="9797989at2"/>
<protein>
    <submittedName>
        <fullName evidence="2">Acetyltransferase, ribosomal protein N-acetylase</fullName>
    </submittedName>
</protein>
<dbReference type="GO" id="GO:1990189">
    <property type="term" value="F:protein N-terminal-serine acetyltransferase activity"/>
    <property type="evidence" value="ECO:0007669"/>
    <property type="project" value="TreeGrafter"/>
</dbReference>
<dbReference type="STRING" id="446469.Sked_12150"/>
<keyword evidence="3" id="KW-1185">Reference proteome</keyword>
<dbReference type="GO" id="GO:0005737">
    <property type="term" value="C:cytoplasm"/>
    <property type="evidence" value="ECO:0007669"/>
    <property type="project" value="TreeGrafter"/>
</dbReference>
<evidence type="ECO:0000259" key="1">
    <source>
        <dbReference type="PROSITE" id="PS51186"/>
    </source>
</evidence>
<feature type="domain" description="N-acetyltransferase" evidence="1">
    <location>
        <begin position="21"/>
        <end position="159"/>
    </location>
</feature>